<dbReference type="SMART" id="SM00325">
    <property type="entry name" value="RhoGEF"/>
    <property type="match status" value="1"/>
</dbReference>
<feature type="domain" description="DH" evidence="1">
    <location>
        <begin position="103"/>
        <end position="288"/>
    </location>
</feature>
<dbReference type="Gene3D" id="2.30.29.30">
    <property type="entry name" value="Pleckstrin-homology domain (PH domain)/Phosphotyrosine-binding domain (PTB)"/>
    <property type="match status" value="1"/>
</dbReference>
<gene>
    <name evidence="2" type="ORF">THRCLA_20642</name>
</gene>
<dbReference type="PANTHER" id="PTHR12673">
    <property type="entry name" value="FACIOGENITAL DYSPLASIA PROTEIN"/>
    <property type="match status" value="1"/>
</dbReference>
<dbReference type="PROSITE" id="PS50010">
    <property type="entry name" value="DH_2"/>
    <property type="match status" value="1"/>
</dbReference>
<sequence>MNEALGDWKTDLLRIPAFFRVKRMECERSLDDNELFGKTPTNRRLSQLHLLSGHHIRLDSFRRQHPAFQDERSVHKEEIDDEKEGLLPVDIWDEIATSHPSMQCYAVLQEIIDTEKSYLGALTAMKSVFDKVFTRAFTHPALTTLHATTLSLHQLHTELVSALPELRKVEADLVPQSHQLIAILHYRLPFFKLYSHYCTSYKDVTQLLHVRPVTSVAPECQTFMVELCHASRQLNVDIQSEMIKPVQRLCRYPLLISEWLTFAPKELATPLHELLNKAKDIAALVNERVRAEQNNLKLFDLRTRLVGPSCPELCIPTRHFVDDIPLHVVSMMSLVPWEMWMSRPRTLIVLSDLLLITKPTRRHRLKICKQYTWTQVLIEEIDIVKHPSWDTKRSFILRCVRYDGQWNTMVLKCDNAKHKCYVMSLLRTAGGKQFHPPTAISSTRFSCVSAV</sequence>
<organism evidence="2 3">
    <name type="scientific">Thraustotheca clavata</name>
    <dbReference type="NCBI Taxonomy" id="74557"/>
    <lineage>
        <taxon>Eukaryota</taxon>
        <taxon>Sar</taxon>
        <taxon>Stramenopiles</taxon>
        <taxon>Oomycota</taxon>
        <taxon>Saprolegniomycetes</taxon>
        <taxon>Saprolegniales</taxon>
        <taxon>Achlyaceae</taxon>
        <taxon>Thraustotheca</taxon>
    </lineage>
</organism>
<accession>A0A1W0A549</accession>
<dbReference type="Pfam" id="PF00621">
    <property type="entry name" value="RhoGEF"/>
    <property type="match status" value="1"/>
</dbReference>
<dbReference type="GO" id="GO:0005737">
    <property type="term" value="C:cytoplasm"/>
    <property type="evidence" value="ECO:0007669"/>
    <property type="project" value="TreeGrafter"/>
</dbReference>
<dbReference type="EMBL" id="JNBS01000466">
    <property type="protein sequence ID" value="OQS05358.1"/>
    <property type="molecule type" value="Genomic_DNA"/>
</dbReference>
<evidence type="ECO:0000259" key="1">
    <source>
        <dbReference type="PROSITE" id="PS50010"/>
    </source>
</evidence>
<dbReference type="Gene3D" id="1.20.900.10">
    <property type="entry name" value="Dbl homology (DH) domain"/>
    <property type="match status" value="1"/>
</dbReference>
<dbReference type="InterPro" id="IPR000219">
    <property type="entry name" value="DH_dom"/>
</dbReference>
<dbReference type="InterPro" id="IPR035899">
    <property type="entry name" value="DBL_dom_sf"/>
</dbReference>
<dbReference type="InterPro" id="IPR011993">
    <property type="entry name" value="PH-like_dom_sf"/>
</dbReference>
<dbReference type="STRING" id="74557.A0A1W0A549"/>
<dbReference type="InterPro" id="IPR051092">
    <property type="entry name" value="FYVE_RhoGEF_PH"/>
</dbReference>
<evidence type="ECO:0000313" key="3">
    <source>
        <dbReference type="Proteomes" id="UP000243217"/>
    </source>
</evidence>
<keyword evidence="3" id="KW-1185">Reference proteome</keyword>
<proteinExistence type="predicted"/>
<dbReference type="Proteomes" id="UP000243217">
    <property type="component" value="Unassembled WGS sequence"/>
</dbReference>
<dbReference type="PANTHER" id="PTHR12673:SF159">
    <property type="entry name" value="LD03170P"/>
    <property type="match status" value="1"/>
</dbReference>
<name>A0A1W0A549_9STRA</name>
<evidence type="ECO:0000313" key="2">
    <source>
        <dbReference type="EMBL" id="OQS05358.1"/>
    </source>
</evidence>
<comment type="caution">
    <text evidence="2">The sequence shown here is derived from an EMBL/GenBank/DDBJ whole genome shotgun (WGS) entry which is preliminary data.</text>
</comment>
<protein>
    <recommendedName>
        <fullName evidence="1">DH domain-containing protein</fullName>
    </recommendedName>
</protein>
<dbReference type="GO" id="GO:0005085">
    <property type="term" value="F:guanyl-nucleotide exchange factor activity"/>
    <property type="evidence" value="ECO:0007669"/>
    <property type="project" value="InterPro"/>
</dbReference>
<dbReference type="OrthoDB" id="207120at2759"/>
<dbReference type="SUPFAM" id="SSF48065">
    <property type="entry name" value="DBL homology domain (DH-domain)"/>
    <property type="match status" value="1"/>
</dbReference>
<reference evidence="2 3" key="1">
    <citation type="journal article" date="2014" name="Genome Biol. Evol.">
        <title>The secreted proteins of Achlya hypogyna and Thraustotheca clavata identify the ancestral oomycete secretome and reveal gene acquisitions by horizontal gene transfer.</title>
        <authorList>
            <person name="Misner I."/>
            <person name="Blouin N."/>
            <person name="Leonard G."/>
            <person name="Richards T.A."/>
            <person name="Lane C.E."/>
        </authorList>
    </citation>
    <scope>NUCLEOTIDE SEQUENCE [LARGE SCALE GENOMIC DNA]</scope>
    <source>
        <strain evidence="2 3">ATCC 34112</strain>
    </source>
</reference>
<dbReference type="AlphaFoldDB" id="A0A1W0A549"/>